<dbReference type="PANTHER" id="PTHR35908">
    <property type="entry name" value="HYPOTHETICAL FUSION PROTEIN"/>
    <property type="match status" value="1"/>
</dbReference>
<dbReference type="CDD" id="cd06587">
    <property type="entry name" value="VOC"/>
    <property type="match status" value="1"/>
</dbReference>
<evidence type="ECO:0000313" key="4">
    <source>
        <dbReference type="Proteomes" id="UP001055868"/>
    </source>
</evidence>
<protein>
    <submittedName>
        <fullName evidence="3">VOC family protein</fullName>
    </submittedName>
</protein>
<accession>A0ABY4N9V3</accession>
<dbReference type="InterPro" id="IPR037523">
    <property type="entry name" value="VOC_core"/>
</dbReference>
<gene>
    <name evidence="3" type="ORF">M4486_01365</name>
</gene>
<proteinExistence type="predicted"/>
<organism evidence="3 4">
    <name type="scientific">Brachybacterium kimchii</name>
    <dbReference type="NCBI Taxonomy" id="2942909"/>
    <lineage>
        <taxon>Bacteria</taxon>
        <taxon>Bacillati</taxon>
        <taxon>Actinomycetota</taxon>
        <taxon>Actinomycetes</taxon>
        <taxon>Micrococcales</taxon>
        <taxon>Dermabacteraceae</taxon>
        <taxon>Brachybacterium</taxon>
    </lineage>
</organism>
<sequence>MTGLALDGIDVDAHSPETLAVFWAALLDREAAPGTGRDWCVLPPDRDGLRLRFVPTNVPKASQNRIHLDLTTASAPEMEATIVRVLRAGGRRADIGQGSEDPHEVLADPEGNEMCIIEPGNGFLRGTGVIGAVNCDGTHALGEFWSAALDWPLVWDEGEETAIQSPRGGAKITWSGTPLMPRQGRDRIRLALRVGNAAELSTACARLERLGARIASGDDPLPPGATSTTMTDPDGNEFTVRIALPR</sequence>
<evidence type="ECO:0000256" key="1">
    <source>
        <dbReference type="SAM" id="MobiDB-lite"/>
    </source>
</evidence>
<feature type="region of interest" description="Disordered" evidence="1">
    <location>
        <begin position="215"/>
        <end position="238"/>
    </location>
</feature>
<dbReference type="Pfam" id="PF18029">
    <property type="entry name" value="Glyoxalase_6"/>
    <property type="match status" value="2"/>
</dbReference>
<feature type="domain" description="VOC" evidence="2">
    <location>
        <begin position="126"/>
        <end position="243"/>
    </location>
</feature>
<dbReference type="PANTHER" id="PTHR35908:SF1">
    <property type="entry name" value="CONSERVED PROTEIN"/>
    <property type="match status" value="1"/>
</dbReference>
<dbReference type="Proteomes" id="UP001055868">
    <property type="component" value="Chromosome"/>
</dbReference>
<dbReference type="InterPro" id="IPR041581">
    <property type="entry name" value="Glyoxalase_6"/>
</dbReference>
<evidence type="ECO:0000313" key="3">
    <source>
        <dbReference type="EMBL" id="UQN30025.1"/>
    </source>
</evidence>
<reference evidence="3" key="1">
    <citation type="submission" date="2022-05" db="EMBL/GenBank/DDBJ databases">
        <title>Genomic analysis of Brachybacterium sp. CBA3104.</title>
        <authorList>
            <person name="Roh S.W."/>
            <person name="Kim Y.B."/>
            <person name="Kim Y."/>
        </authorList>
    </citation>
    <scope>NUCLEOTIDE SEQUENCE</scope>
    <source>
        <strain evidence="3">CBA3104</strain>
    </source>
</reference>
<dbReference type="SUPFAM" id="SSF54593">
    <property type="entry name" value="Glyoxalase/Bleomycin resistance protein/Dihydroxybiphenyl dioxygenase"/>
    <property type="match status" value="2"/>
</dbReference>
<keyword evidence="4" id="KW-1185">Reference proteome</keyword>
<dbReference type="InterPro" id="IPR029068">
    <property type="entry name" value="Glyas_Bleomycin-R_OHBP_Dase"/>
</dbReference>
<dbReference type="PROSITE" id="PS51819">
    <property type="entry name" value="VOC"/>
    <property type="match status" value="1"/>
</dbReference>
<dbReference type="RefSeq" id="WP_249479200.1">
    <property type="nucleotide sequence ID" value="NZ_CP097218.1"/>
</dbReference>
<name>A0ABY4N9V3_9MICO</name>
<dbReference type="Gene3D" id="3.10.180.10">
    <property type="entry name" value="2,3-Dihydroxybiphenyl 1,2-Dioxygenase, domain 1"/>
    <property type="match status" value="2"/>
</dbReference>
<evidence type="ECO:0000259" key="2">
    <source>
        <dbReference type="PROSITE" id="PS51819"/>
    </source>
</evidence>
<dbReference type="EMBL" id="CP097218">
    <property type="protein sequence ID" value="UQN30025.1"/>
    <property type="molecule type" value="Genomic_DNA"/>
</dbReference>